<keyword evidence="5 6" id="KW-0472">Membrane</keyword>
<keyword evidence="4 6" id="KW-1133">Transmembrane helix</keyword>
<evidence type="ECO:0000256" key="3">
    <source>
        <dbReference type="ARBA" id="ARBA00022692"/>
    </source>
</evidence>
<evidence type="ECO:0000313" key="7">
    <source>
        <dbReference type="EMBL" id="MCQ4635378.1"/>
    </source>
</evidence>
<feature type="transmembrane region" description="Helical" evidence="6">
    <location>
        <begin position="177"/>
        <end position="197"/>
    </location>
</feature>
<feature type="transmembrane region" description="Helical" evidence="6">
    <location>
        <begin position="100"/>
        <end position="124"/>
    </location>
</feature>
<evidence type="ECO:0000313" key="8">
    <source>
        <dbReference type="Proteomes" id="UP001524502"/>
    </source>
</evidence>
<feature type="transmembrane region" description="Helical" evidence="6">
    <location>
        <begin position="408"/>
        <end position="427"/>
    </location>
</feature>
<evidence type="ECO:0000256" key="2">
    <source>
        <dbReference type="ARBA" id="ARBA00008974"/>
    </source>
</evidence>
<reference evidence="7 8" key="1">
    <citation type="submission" date="2022-06" db="EMBL/GenBank/DDBJ databases">
        <title>Isolation of gut microbiota from human fecal samples.</title>
        <authorList>
            <person name="Pamer E.G."/>
            <person name="Barat B."/>
            <person name="Waligurski E."/>
            <person name="Medina S."/>
            <person name="Paddock L."/>
            <person name="Mostad J."/>
        </authorList>
    </citation>
    <scope>NUCLEOTIDE SEQUENCE [LARGE SCALE GENOMIC DNA]</scope>
    <source>
        <strain evidence="7 8">SL.3.17</strain>
    </source>
</reference>
<dbReference type="RefSeq" id="WP_256130570.1">
    <property type="nucleotide sequence ID" value="NZ_JANFXK010000001.1"/>
</dbReference>
<comment type="caution">
    <text evidence="7">The sequence shown here is derived from an EMBL/GenBank/DDBJ whole genome shotgun (WGS) entry which is preliminary data.</text>
</comment>
<comment type="similarity">
    <text evidence="2">Belongs to the purine-cytosine permease (2.A.39) family.</text>
</comment>
<feature type="transmembrane region" description="Helical" evidence="6">
    <location>
        <begin position="364"/>
        <end position="387"/>
    </location>
</feature>
<dbReference type="InterPro" id="IPR030191">
    <property type="entry name" value="CodB"/>
</dbReference>
<dbReference type="Gene3D" id="1.10.4160.10">
    <property type="entry name" value="Hydantoin permease"/>
    <property type="match status" value="1"/>
</dbReference>
<dbReference type="Proteomes" id="UP001524502">
    <property type="component" value="Unassembled WGS sequence"/>
</dbReference>
<comment type="subcellular location">
    <subcellularLocation>
        <location evidence="1">Membrane</location>
        <topology evidence="1">Multi-pass membrane protein</topology>
    </subcellularLocation>
</comment>
<dbReference type="PANTHER" id="PTHR30569:SF0">
    <property type="entry name" value="CYTOSINE PERMEASE"/>
    <property type="match status" value="1"/>
</dbReference>
<organism evidence="7 8">
    <name type="scientific">Anaerovorax odorimutans</name>
    <dbReference type="NCBI Taxonomy" id="109327"/>
    <lineage>
        <taxon>Bacteria</taxon>
        <taxon>Bacillati</taxon>
        <taxon>Bacillota</taxon>
        <taxon>Clostridia</taxon>
        <taxon>Peptostreptococcales</taxon>
        <taxon>Anaerovoracaceae</taxon>
        <taxon>Anaerovorax</taxon>
    </lineage>
</organism>
<feature type="transmembrane region" description="Helical" evidence="6">
    <location>
        <begin position="59"/>
        <end position="79"/>
    </location>
</feature>
<dbReference type="EMBL" id="JANFXK010000001">
    <property type="protein sequence ID" value="MCQ4635378.1"/>
    <property type="molecule type" value="Genomic_DNA"/>
</dbReference>
<dbReference type="Pfam" id="PF02133">
    <property type="entry name" value="Transp_cyt_pur"/>
    <property type="match status" value="1"/>
</dbReference>
<feature type="transmembrane region" description="Helical" evidence="6">
    <location>
        <begin position="336"/>
        <end position="358"/>
    </location>
</feature>
<sequence length="483" mass="52392">MANNNNVAEAVYTSLLPANKAERCYGMWDLIAVQICFGIAAWFFLCGSQAGMLLPAREAIPTILAGNCVGIFMISFLSISPSRYGVEQLTATAGIFGQKGSILMTFFFLIACYPALALATLMFGQSAIKFVAVLTGPGFFATEGAAVTIFALIALVGGTFIAWLGPNALRWFTRLSAIFMALILAGLIIYLFAYHGIDSVIHAKPAEPYTDADMGAGMGIKWSRATALEANLGLGMSWGFFFGGWTRLAKTESNGYHGCMWGWGVLAAVAGLFAAFAALAIGKYDPTIWFVQVSEDTGLGFLAAIGLVLFAIANITSVATLVYPEAIAVKSRIPRFGWIPALLISVVPVLFMLNNAVYYMVSNVYAFIGLVTGIYASIVVSDFIFISRGRFRLREFFSVNKGYQYAKGWNPAALIAVAAGFATYLLILNPLTWTSMTGIFPYTTAIIPTFFITGIVYTVLMKVWILKKYKLPFVNDNEIEESN</sequence>
<keyword evidence="8" id="KW-1185">Reference proteome</keyword>
<accession>A0ABT1RJL6</accession>
<evidence type="ECO:0000256" key="4">
    <source>
        <dbReference type="ARBA" id="ARBA00022989"/>
    </source>
</evidence>
<keyword evidence="3 6" id="KW-0812">Transmembrane</keyword>
<gene>
    <name evidence="7" type="ORF">NE619_01435</name>
</gene>
<feature type="transmembrane region" description="Helical" evidence="6">
    <location>
        <begin position="301"/>
        <end position="324"/>
    </location>
</feature>
<evidence type="ECO:0000256" key="1">
    <source>
        <dbReference type="ARBA" id="ARBA00004141"/>
    </source>
</evidence>
<feature type="transmembrane region" description="Helical" evidence="6">
    <location>
        <begin position="439"/>
        <end position="460"/>
    </location>
</feature>
<dbReference type="InterPro" id="IPR001248">
    <property type="entry name" value="Pur-cyt_permease"/>
</dbReference>
<proteinExistence type="inferred from homology"/>
<name>A0ABT1RJL6_9FIRM</name>
<evidence type="ECO:0000256" key="5">
    <source>
        <dbReference type="ARBA" id="ARBA00023136"/>
    </source>
</evidence>
<dbReference type="PANTHER" id="PTHR30569">
    <property type="entry name" value="CYTOSINE TRANSPORTER CODB"/>
    <property type="match status" value="1"/>
</dbReference>
<feature type="transmembrane region" description="Helical" evidence="6">
    <location>
        <begin position="30"/>
        <end position="53"/>
    </location>
</feature>
<evidence type="ECO:0000256" key="6">
    <source>
        <dbReference type="SAM" id="Phobius"/>
    </source>
</evidence>
<feature type="transmembrane region" description="Helical" evidence="6">
    <location>
        <begin position="144"/>
        <end position="165"/>
    </location>
</feature>
<protein>
    <submittedName>
        <fullName evidence="7">Cytosine permease</fullName>
    </submittedName>
</protein>
<feature type="transmembrane region" description="Helical" evidence="6">
    <location>
        <begin position="260"/>
        <end position="281"/>
    </location>
</feature>
<feature type="transmembrane region" description="Helical" evidence="6">
    <location>
        <begin position="230"/>
        <end position="248"/>
    </location>
</feature>